<evidence type="ECO:0000313" key="4">
    <source>
        <dbReference type="EMBL" id="QJA03655.1"/>
    </source>
</evidence>
<dbReference type="Pfam" id="PF18050">
    <property type="entry name" value="Cyclophil_like2"/>
    <property type="match status" value="1"/>
</dbReference>
<accession>A0AAP9MFT1</accession>
<organism evidence="4 5">
    <name type="scientific">Clostridium innocuum</name>
    <dbReference type="NCBI Taxonomy" id="1522"/>
    <lineage>
        <taxon>Bacteria</taxon>
        <taxon>Bacillati</taxon>
        <taxon>Bacillota</taxon>
        <taxon>Clostridia</taxon>
        <taxon>Eubacteriales</taxon>
        <taxon>Clostridiaceae</taxon>
        <taxon>Clostridium</taxon>
    </lineage>
</organism>
<gene>
    <name evidence="4" type="ORF">G4D54_15005</name>
</gene>
<dbReference type="SUPFAM" id="SSF50891">
    <property type="entry name" value="Cyclophilin-like"/>
    <property type="match status" value="1"/>
</dbReference>
<dbReference type="GeneID" id="61926872"/>
<dbReference type="AlphaFoldDB" id="A0AAP9MFT1"/>
<dbReference type="PROSITE" id="PS51257">
    <property type="entry name" value="PROKAR_LIPOPROTEIN"/>
    <property type="match status" value="1"/>
</dbReference>
<feature type="region of interest" description="Disordered" evidence="1">
    <location>
        <begin position="28"/>
        <end position="47"/>
    </location>
</feature>
<dbReference type="Proteomes" id="UP000503330">
    <property type="component" value="Chromosome"/>
</dbReference>
<name>A0AAP9MFT1_CLOIN</name>
<feature type="chain" id="PRO_5042848175" description="Cyclophilin-like domain-containing protein" evidence="2">
    <location>
        <begin position="21"/>
        <end position="187"/>
    </location>
</feature>
<reference evidence="4 5" key="1">
    <citation type="submission" date="2020-02" db="EMBL/GenBank/DDBJ databases">
        <authorList>
            <person name="Kociolek L.K."/>
            <person name="Ozer E.A."/>
        </authorList>
    </citation>
    <scope>NUCLEOTIDE SEQUENCE [LARGE SCALE GENOMIC DNA]</scope>
    <source>
        <strain evidence="4 5">ATCC 14501</strain>
    </source>
</reference>
<evidence type="ECO:0000259" key="3">
    <source>
        <dbReference type="Pfam" id="PF18050"/>
    </source>
</evidence>
<evidence type="ECO:0000256" key="2">
    <source>
        <dbReference type="SAM" id="SignalP"/>
    </source>
</evidence>
<dbReference type="InterPro" id="IPR041183">
    <property type="entry name" value="Cyclophilin-like"/>
</dbReference>
<keyword evidence="2" id="KW-0732">Signal</keyword>
<feature type="domain" description="Cyclophilin-like" evidence="3">
    <location>
        <begin position="62"/>
        <end position="169"/>
    </location>
</feature>
<dbReference type="InterPro" id="IPR029000">
    <property type="entry name" value="Cyclophilin-like_dom_sf"/>
</dbReference>
<evidence type="ECO:0000313" key="5">
    <source>
        <dbReference type="Proteomes" id="UP000503330"/>
    </source>
</evidence>
<dbReference type="EMBL" id="CP048838">
    <property type="protein sequence ID" value="QJA03655.1"/>
    <property type="molecule type" value="Genomic_DNA"/>
</dbReference>
<evidence type="ECO:0000256" key="1">
    <source>
        <dbReference type="SAM" id="MobiDB-lite"/>
    </source>
</evidence>
<feature type="compositionally biased region" description="Low complexity" evidence="1">
    <location>
        <begin position="28"/>
        <end position="46"/>
    </location>
</feature>
<protein>
    <recommendedName>
        <fullName evidence="3">Cyclophilin-like domain-containing protein</fullName>
    </recommendedName>
</protein>
<proteinExistence type="predicted"/>
<dbReference type="RefSeq" id="WP_002609876.1">
    <property type="nucleotide sequence ID" value="NZ_BAAACC010000010.1"/>
</dbReference>
<sequence length="187" mass="20962">MKKNRKRVLCMILAAGFLMAGCSSSDDNNTSSSSSANTPTTNASSSVPTEFIPELEVSFGRDGEPFTMNLYDNDTARAISRYVGTSDWNLPIYHYDDYENYEVMQYYDIPDRYEIPSNPETITSEKAGEVYYSAPNRIVLFYKDATVTGEYTKLGTFDATQEFVSAVENNPVVEGWSNKIVSIRPVN</sequence>
<feature type="signal peptide" evidence="2">
    <location>
        <begin position="1"/>
        <end position="20"/>
    </location>
</feature>